<dbReference type="InterPro" id="IPR016187">
    <property type="entry name" value="CTDL_fold"/>
</dbReference>
<keyword evidence="5" id="KW-0325">Glycoprotein</keyword>
<evidence type="ECO:0000256" key="4">
    <source>
        <dbReference type="ARBA" id="ARBA00023157"/>
    </source>
</evidence>
<feature type="signal peptide" evidence="6">
    <location>
        <begin position="1"/>
        <end position="22"/>
    </location>
</feature>
<dbReference type="Proteomes" id="UP000694865">
    <property type="component" value="Unplaced"/>
</dbReference>
<evidence type="ECO:0000259" key="7">
    <source>
        <dbReference type="PROSITE" id="PS50041"/>
    </source>
</evidence>
<dbReference type="Pfam" id="PF13385">
    <property type="entry name" value="Laminin_G_3"/>
    <property type="match status" value="1"/>
</dbReference>
<evidence type="ECO:0000256" key="5">
    <source>
        <dbReference type="ARBA" id="ARBA00023180"/>
    </source>
</evidence>
<dbReference type="PANTHER" id="PTHR19277:SF161">
    <property type="entry name" value="LAMININ G DOMAIN-CONTAINING PROTEIN"/>
    <property type="match status" value="1"/>
</dbReference>
<keyword evidence="4" id="KW-1015">Disulfide bond</keyword>
<feature type="chain" id="PRO_5047079482" evidence="6">
    <location>
        <begin position="23"/>
        <end position="374"/>
    </location>
</feature>
<sequence>MFDFKSFIVVCMCLVLWRGAATEEFEDEYVVIGGNNMLVNKRSVSESEQKEIVNLEDKQLDFAENPSSAVEISSVISEDLYSIAVCLWFRIDQPQFGPIWTYKRPEDEFIQFGLISLTSGPPKPLNFNSLLSYDQPSSMDAYDQQWHHMCVNWDYTAGLLQIYIDGNKLEDKTFGGQNGPISPGGTIRLGGTDLTFQLSGFNIYKEFVNERTVATLMTCYGIGDGDVFSWVTDVAVFPDLVKPVELFLENEIGAVCSECMKYEIFPTAVDYDTAREMCGNRGVQFNKTSTLAVLDTISAYRTVRRAILADEELGRGVKTGYWIGLAVHNNSFVWEDGTLLDADLCRKQWASGQPNNKTKLKNGVVYSQDCVQLW</sequence>
<dbReference type="SMART" id="SM00159">
    <property type="entry name" value="PTX"/>
    <property type="match status" value="1"/>
</dbReference>
<dbReference type="InterPro" id="IPR016186">
    <property type="entry name" value="C-type_lectin-like/link_sf"/>
</dbReference>
<evidence type="ECO:0000256" key="2">
    <source>
        <dbReference type="ARBA" id="ARBA00022723"/>
    </source>
</evidence>
<accession>A0ABM0MG51</accession>
<evidence type="ECO:0000256" key="1">
    <source>
        <dbReference type="ARBA" id="ARBA00001913"/>
    </source>
</evidence>
<dbReference type="PROSITE" id="PS50041">
    <property type="entry name" value="C_TYPE_LECTIN_2"/>
    <property type="match status" value="1"/>
</dbReference>
<keyword evidence="2" id="KW-0479">Metal-binding</keyword>
<dbReference type="SUPFAM" id="SSF56436">
    <property type="entry name" value="C-type lectin-like"/>
    <property type="match status" value="1"/>
</dbReference>
<comment type="cofactor">
    <cofactor evidence="1">
        <name>Ca(2+)</name>
        <dbReference type="ChEBI" id="CHEBI:29108"/>
    </cofactor>
</comment>
<dbReference type="Gene3D" id="3.10.100.10">
    <property type="entry name" value="Mannose-Binding Protein A, subunit A"/>
    <property type="match status" value="1"/>
</dbReference>
<dbReference type="PANTHER" id="PTHR19277">
    <property type="entry name" value="PENTRAXIN"/>
    <property type="match status" value="1"/>
</dbReference>
<reference evidence="9" key="1">
    <citation type="submission" date="2025-08" db="UniProtKB">
        <authorList>
            <consortium name="RefSeq"/>
        </authorList>
    </citation>
    <scope>IDENTIFICATION</scope>
    <source>
        <tissue evidence="9">Testes</tissue>
    </source>
</reference>
<evidence type="ECO:0000256" key="6">
    <source>
        <dbReference type="SAM" id="SignalP"/>
    </source>
</evidence>
<dbReference type="SUPFAM" id="SSF49899">
    <property type="entry name" value="Concanavalin A-like lectins/glucanases"/>
    <property type="match status" value="1"/>
</dbReference>
<keyword evidence="8" id="KW-1185">Reference proteome</keyword>
<evidence type="ECO:0000256" key="3">
    <source>
        <dbReference type="ARBA" id="ARBA00022837"/>
    </source>
</evidence>
<gene>
    <name evidence="9" type="primary">LOC100375278</name>
</gene>
<dbReference type="InterPro" id="IPR001304">
    <property type="entry name" value="C-type_lectin-like"/>
</dbReference>
<organism evidence="8 9">
    <name type="scientific">Saccoglossus kowalevskii</name>
    <name type="common">Acorn worm</name>
    <dbReference type="NCBI Taxonomy" id="10224"/>
    <lineage>
        <taxon>Eukaryota</taxon>
        <taxon>Metazoa</taxon>
        <taxon>Hemichordata</taxon>
        <taxon>Enteropneusta</taxon>
        <taxon>Harrimaniidae</taxon>
        <taxon>Saccoglossus</taxon>
    </lineage>
</organism>
<name>A0ABM0MG51_SACKO</name>
<dbReference type="InterPro" id="IPR013320">
    <property type="entry name" value="ConA-like_dom_sf"/>
</dbReference>
<dbReference type="InterPro" id="IPR051360">
    <property type="entry name" value="Neuronal_Pentraxin_Related"/>
</dbReference>
<dbReference type="GeneID" id="100375278"/>
<feature type="domain" description="C-type lectin" evidence="7">
    <location>
        <begin position="262"/>
        <end position="374"/>
    </location>
</feature>
<protein>
    <submittedName>
        <fullName evidence="9">Uncharacterized protein LOC100375278</fullName>
    </submittedName>
</protein>
<evidence type="ECO:0000313" key="9">
    <source>
        <dbReference type="RefSeq" id="XP_006818992.1"/>
    </source>
</evidence>
<keyword evidence="3" id="KW-0106">Calcium</keyword>
<dbReference type="RefSeq" id="XP_006818992.1">
    <property type="nucleotide sequence ID" value="XM_006818929.1"/>
</dbReference>
<evidence type="ECO:0000313" key="8">
    <source>
        <dbReference type="Proteomes" id="UP000694865"/>
    </source>
</evidence>
<dbReference type="Gene3D" id="2.60.120.200">
    <property type="match status" value="1"/>
</dbReference>
<dbReference type="InterPro" id="IPR001759">
    <property type="entry name" value="PTX_dom"/>
</dbReference>
<keyword evidence="6" id="KW-0732">Signal</keyword>
<proteinExistence type="predicted"/>